<dbReference type="EMBL" id="CP009922">
    <property type="protein sequence ID" value="AKG44895.1"/>
    <property type="molecule type" value="Genomic_DNA"/>
</dbReference>
<reference evidence="1" key="1">
    <citation type="submission" date="2019-08" db="EMBL/GenBank/DDBJ databases">
        <title>Complete genome sequence of a mangrove-derived Streptomyces xiamenensis.</title>
        <authorList>
            <person name="Xu J."/>
        </authorList>
    </citation>
    <scope>NUCLEOTIDE SEQUENCE</scope>
    <source>
        <strain evidence="1">318</strain>
    </source>
</reference>
<sequence length="40" mass="4630">MSAKSGELTDPLDVLLHEVRQHLKDVGYERPNERPRREAS</sequence>
<dbReference type="STRING" id="408015.SXIM_35110"/>
<accession>A0A0F7FWB7</accession>
<organism evidence="1 2">
    <name type="scientific">Streptomyces xiamenensis</name>
    <dbReference type="NCBI Taxonomy" id="408015"/>
    <lineage>
        <taxon>Bacteria</taxon>
        <taxon>Bacillati</taxon>
        <taxon>Actinomycetota</taxon>
        <taxon>Actinomycetes</taxon>
        <taxon>Kitasatosporales</taxon>
        <taxon>Streptomycetaceae</taxon>
        <taxon>Streptomyces</taxon>
    </lineage>
</organism>
<gene>
    <name evidence="1" type="ORF">SXIM_35110</name>
</gene>
<keyword evidence="2" id="KW-1185">Reference proteome</keyword>
<evidence type="ECO:0000313" key="1">
    <source>
        <dbReference type="EMBL" id="AKG44895.1"/>
    </source>
</evidence>
<dbReference type="PATRIC" id="fig|408015.6.peg.3559"/>
<dbReference type="AlphaFoldDB" id="A0A0F7FWB7"/>
<name>A0A0F7FWB7_9ACTN</name>
<dbReference type="KEGG" id="sxi:SXIM_35110"/>
<protein>
    <submittedName>
        <fullName evidence="1">Uncharacterized protein</fullName>
    </submittedName>
</protein>
<evidence type="ECO:0000313" key="2">
    <source>
        <dbReference type="Proteomes" id="UP000034034"/>
    </source>
</evidence>
<proteinExistence type="predicted"/>
<dbReference type="Proteomes" id="UP000034034">
    <property type="component" value="Chromosome"/>
</dbReference>
<dbReference type="HOGENOM" id="CLU_3297495_0_0_11"/>